<dbReference type="SMART" id="SM00636">
    <property type="entry name" value="Glyco_18"/>
    <property type="match status" value="1"/>
</dbReference>
<dbReference type="PANTHER" id="PTHR11177:SF360">
    <property type="entry name" value="CHITINASE 4-RELATED"/>
    <property type="match status" value="1"/>
</dbReference>
<gene>
    <name evidence="4" type="ORF">PV327_009632</name>
</gene>
<dbReference type="SUPFAM" id="SSF54556">
    <property type="entry name" value="Chitinase insertion domain"/>
    <property type="match status" value="1"/>
</dbReference>
<dbReference type="InterPro" id="IPR017853">
    <property type="entry name" value="GH"/>
</dbReference>
<evidence type="ECO:0000313" key="5">
    <source>
        <dbReference type="Proteomes" id="UP001168972"/>
    </source>
</evidence>
<dbReference type="Gene3D" id="3.20.20.80">
    <property type="entry name" value="Glycosidases"/>
    <property type="match status" value="1"/>
</dbReference>
<dbReference type="InterPro" id="IPR011583">
    <property type="entry name" value="Chitinase_II/V-like_cat"/>
</dbReference>
<dbReference type="PANTHER" id="PTHR11177">
    <property type="entry name" value="CHITINASE"/>
    <property type="match status" value="1"/>
</dbReference>
<reference evidence="4" key="2">
    <citation type="submission" date="2023-03" db="EMBL/GenBank/DDBJ databases">
        <authorList>
            <person name="Inwood S.N."/>
            <person name="Skelly J.G."/>
            <person name="Guhlin J."/>
            <person name="Harrop T.W.R."/>
            <person name="Goldson S.G."/>
            <person name="Dearden P.K."/>
        </authorList>
    </citation>
    <scope>NUCLEOTIDE SEQUENCE</scope>
    <source>
        <strain evidence="4">Lincoln</strain>
        <tissue evidence="4">Whole body</tissue>
    </source>
</reference>
<dbReference type="PROSITE" id="PS51910">
    <property type="entry name" value="GH18_2"/>
    <property type="match status" value="1"/>
</dbReference>
<feature type="chain" id="PRO_5041330937" description="GH18 domain-containing protein" evidence="2">
    <location>
        <begin position="22"/>
        <end position="397"/>
    </location>
</feature>
<dbReference type="GO" id="GO:0005576">
    <property type="term" value="C:extracellular region"/>
    <property type="evidence" value="ECO:0007669"/>
    <property type="project" value="TreeGrafter"/>
</dbReference>
<feature type="domain" description="GH18" evidence="3">
    <location>
        <begin position="25"/>
        <end position="397"/>
    </location>
</feature>
<dbReference type="InterPro" id="IPR001223">
    <property type="entry name" value="Glyco_hydro18_cat"/>
</dbReference>
<keyword evidence="5" id="KW-1185">Reference proteome</keyword>
<dbReference type="GO" id="GO:0006032">
    <property type="term" value="P:chitin catabolic process"/>
    <property type="evidence" value="ECO:0007669"/>
    <property type="project" value="TreeGrafter"/>
</dbReference>
<dbReference type="AlphaFoldDB" id="A0AA39CBP2"/>
<reference evidence="4" key="1">
    <citation type="journal article" date="2023" name="bioRxiv">
        <title>Scaffold-level genome assemblies of two parasitoid biocontrol wasps reveal the parthenogenesis mechanism and an associated novel virus.</title>
        <authorList>
            <person name="Inwood S."/>
            <person name="Skelly J."/>
            <person name="Guhlin J."/>
            <person name="Harrop T."/>
            <person name="Goldson S."/>
            <person name="Dearden P."/>
        </authorList>
    </citation>
    <scope>NUCLEOTIDE SEQUENCE</scope>
    <source>
        <strain evidence="4">Lincoln</strain>
        <tissue evidence="4">Whole body</tissue>
    </source>
</reference>
<evidence type="ECO:0000256" key="2">
    <source>
        <dbReference type="SAM" id="SignalP"/>
    </source>
</evidence>
<proteinExistence type="predicted"/>
<evidence type="ECO:0000256" key="1">
    <source>
        <dbReference type="ARBA" id="ARBA00023157"/>
    </source>
</evidence>
<evidence type="ECO:0000259" key="3">
    <source>
        <dbReference type="PROSITE" id="PS51910"/>
    </source>
</evidence>
<protein>
    <recommendedName>
        <fullName evidence="3">GH18 domain-containing protein</fullName>
    </recommendedName>
</protein>
<dbReference type="GO" id="GO:0005975">
    <property type="term" value="P:carbohydrate metabolic process"/>
    <property type="evidence" value="ECO:0007669"/>
    <property type="project" value="InterPro"/>
</dbReference>
<comment type="caution">
    <text evidence="4">The sequence shown here is derived from an EMBL/GenBank/DDBJ whole genome shotgun (WGS) entry which is preliminary data.</text>
</comment>
<dbReference type="FunFam" id="3.10.50.10:FF:000001">
    <property type="entry name" value="Chitinase 3-like 1"/>
    <property type="match status" value="1"/>
</dbReference>
<organism evidence="4 5">
    <name type="scientific">Microctonus hyperodae</name>
    <name type="common">Parasitoid wasp</name>
    <dbReference type="NCBI Taxonomy" id="165561"/>
    <lineage>
        <taxon>Eukaryota</taxon>
        <taxon>Metazoa</taxon>
        <taxon>Ecdysozoa</taxon>
        <taxon>Arthropoda</taxon>
        <taxon>Hexapoda</taxon>
        <taxon>Insecta</taxon>
        <taxon>Pterygota</taxon>
        <taxon>Neoptera</taxon>
        <taxon>Endopterygota</taxon>
        <taxon>Hymenoptera</taxon>
        <taxon>Apocrita</taxon>
        <taxon>Ichneumonoidea</taxon>
        <taxon>Braconidae</taxon>
        <taxon>Euphorinae</taxon>
        <taxon>Microctonus</taxon>
    </lineage>
</organism>
<dbReference type="EMBL" id="JAQQBR010001835">
    <property type="protein sequence ID" value="KAK0161120.1"/>
    <property type="molecule type" value="Genomic_DNA"/>
</dbReference>
<keyword evidence="2" id="KW-0732">Signal</keyword>
<dbReference type="GO" id="GO:0004568">
    <property type="term" value="F:chitinase activity"/>
    <property type="evidence" value="ECO:0007669"/>
    <property type="project" value="TreeGrafter"/>
</dbReference>
<feature type="signal peptide" evidence="2">
    <location>
        <begin position="1"/>
        <end position="21"/>
    </location>
</feature>
<dbReference type="InterPro" id="IPR029070">
    <property type="entry name" value="Chitinase_insertion_sf"/>
</dbReference>
<dbReference type="SUPFAM" id="SSF51445">
    <property type="entry name" value="(Trans)glycosidases"/>
    <property type="match status" value="1"/>
</dbReference>
<accession>A0AA39CBP2</accession>
<dbReference type="CDD" id="cd02872">
    <property type="entry name" value="GH18_chitolectin_chitotriosidase"/>
    <property type="match status" value="1"/>
</dbReference>
<name>A0AA39CBP2_MICHY</name>
<dbReference type="Gene3D" id="3.10.50.10">
    <property type="match status" value="1"/>
</dbReference>
<keyword evidence="1" id="KW-1015">Disulfide bond</keyword>
<dbReference type="GO" id="GO:0008061">
    <property type="term" value="F:chitin binding"/>
    <property type="evidence" value="ECO:0007669"/>
    <property type="project" value="InterPro"/>
</dbReference>
<dbReference type="Proteomes" id="UP001168972">
    <property type="component" value="Unassembled WGS sequence"/>
</dbReference>
<dbReference type="Pfam" id="PF00704">
    <property type="entry name" value="Glyco_hydro_18"/>
    <property type="match status" value="1"/>
</dbReference>
<evidence type="ECO:0000313" key="4">
    <source>
        <dbReference type="EMBL" id="KAK0161120.1"/>
    </source>
</evidence>
<sequence>MHRTVFLIAAVCIAMPMIATCASDKKIFCYFASWSVYRPGKGNFDISEDIDPFLCTHLVYAFVGLKNNEVNVLDPWGDLPPNYLGGGRNGFGKFNDLRKKNPNLKTLVAIGGWNEGSKQYSSMANNAKYREHFAADAAKFVIKHGFNGMSLDWEYPAQNGGAPEDVVNYIELLKILRIHFNKNKLILSAAVAPTEYSASLSYNISQMVKYLNYVHLMTYDFHTSSEQKTNLHAPLYPGSEEPSNHKQANVQASVKYWLSQGCPKEKLIMGIPTYGRSFTLCDPAKNSIGADACGPGDAGPYTRQPGMLGYNEICKLLHQPGQSWDAKYEYEREFQYASSQSQWISYESFLTVKPKGAFINKFNLGGAMVYSIDTDDFKGTCYGKYSILTDLNKTIRN</sequence>
<dbReference type="InterPro" id="IPR050314">
    <property type="entry name" value="Glycosyl_Hydrlase_18"/>
</dbReference>